<organism evidence="4 5">
    <name type="scientific">Streptomyces galilaeus</name>
    <dbReference type="NCBI Taxonomy" id="33899"/>
    <lineage>
        <taxon>Bacteria</taxon>
        <taxon>Bacillati</taxon>
        <taxon>Actinomycetota</taxon>
        <taxon>Actinomycetes</taxon>
        <taxon>Kitasatosporales</taxon>
        <taxon>Streptomycetaceae</taxon>
        <taxon>Streptomyces</taxon>
    </lineage>
</organism>
<dbReference type="EMBL" id="JBJVNE010000015">
    <property type="protein sequence ID" value="MFM9650163.1"/>
    <property type="molecule type" value="Genomic_DNA"/>
</dbReference>
<dbReference type="InterPro" id="IPR036271">
    <property type="entry name" value="Tet_transcr_reg_TetR-rel_C_sf"/>
</dbReference>
<dbReference type="SUPFAM" id="SSF48498">
    <property type="entry name" value="Tetracyclin repressor-like, C-terminal domain"/>
    <property type="match status" value="1"/>
</dbReference>
<dbReference type="InterPro" id="IPR001647">
    <property type="entry name" value="HTH_TetR"/>
</dbReference>
<feature type="DNA-binding region" description="H-T-H motif" evidence="2">
    <location>
        <begin position="37"/>
        <end position="56"/>
    </location>
</feature>
<keyword evidence="5" id="KW-1185">Reference proteome</keyword>
<dbReference type="PROSITE" id="PS50977">
    <property type="entry name" value="HTH_TETR_2"/>
    <property type="match status" value="1"/>
</dbReference>
<dbReference type="InterPro" id="IPR009057">
    <property type="entry name" value="Homeodomain-like_sf"/>
</dbReference>
<evidence type="ECO:0000313" key="4">
    <source>
        <dbReference type="EMBL" id="MFM9650163.1"/>
    </source>
</evidence>
<evidence type="ECO:0000259" key="3">
    <source>
        <dbReference type="PROSITE" id="PS50977"/>
    </source>
</evidence>
<dbReference type="SUPFAM" id="SSF46689">
    <property type="entry name" value="Homeodomain-like"/>
    <property type="match status" value="1"/>
</dbReference>
<evidence type="ECO:0000256" key="2">
    <source>
        <dbReference type="PROSITE-ProRule" id="PRU00335"/>
    </source>
</evidence>
<dbReference type="Proteomes" id="UP001631993">
    <property type="component" value="Unassembled WGS sequence"/>
</dbReference>
<dbReference type="PANTHER" id="PTHR30055">
    <property type="entry name" value="HTH-TYPE TRANSCRIPTIONAL REGULATOR RUTR"/>
    <property type="match status" value="1"/>
</dbReference>
<dbReference type="PANTHER" id="PTHR30055:SF209">
    <property type="entry name" value="POSSIBLE TRANSCRIPTIONAL REGULATORY PROTEIN (PROBABLY TETR-FAMILY)"/>
    <property type="match status" value="1"/>
</dbReference>
<dbReference type="RefSeq" id="WP_369277138.1">
    <property type="nucleotide sequence ID" value="NZ_JBJVMW010000009.1"/>
</dbReference>
<evidence type="ECO:0000256" key="1">
    <source>
        <dbReference type="ARBA" id="ARBA00023125"/>
    </source>
</evidence>
<protein>
    <submittedName>
        <fullName evidence="4">TetR/AcrR family transcriptional regulator</fullName>
    </submittedName>
</protein>
<dbReference type="Pfam" id="PF00440">
    <property type="entry name" value="TetR_N"/>
    <property type="match status" value="1"/>
</dbReference>
<dbReference type="InterPro" id="IPR050109">
    <property type="entry name" value="HTH-type_TetR-like_transc_reg"/>
</dbReference>
<comment type="caution">
    <text evidence="4">The sequence shown here is derived from an EMBL/GenBank/DDBJ whole genome shotgun (WGS) entry which is preliminary data.</text>
</comment>
<name>A0ABW9INT5_STRGJ</name>
<accession>A0ABW9INT5</accession>
<proteinExistence type="predicted"/>
<reference evidence="4 5" key="1">
    <citation type="submission" date="2024-12" db="EMBL/GenBank/DDBJ databases">
        <title>Forecasting of Potato common scab and diversities of Pathogenic streptomyces spp. in china.</title>
        <authorList>
            <person name="Handique U."/>
            <person name="Wu J."/>
        </authorList>
    </citation>
    <scope>NUCLEOTIDE SEQUENCE [LARGE SCALE GENOMIC DNA]</scope>
    <source>
        <strain evidence="4 5">ZRIMU1585</strain>
    </source>
</reference>
<sequence>MTSLPAPRGPRPRKPRATRTRILDAARQTLGHDPDSSLGAIAEAAGVARRTVYGHFTGRAALIEGLTAEAAEAIRLAIADARAPRPDPDPLPDPATDLARFVLTLWPVGDRYRTLLGLARQDLGAQRVSELLAPARDTVAAILARGQQHGVFHTGVPPGPLSRALEAHLLALLDSVNSGLWADDGTGAAAAALIAVGVDRGVAASTVRRLGGASPGTP</sequence>
<keyword evidence="1 2" id="KW-0238">DNA-binding</keyword>
<evidence type="ECO:0000313" key="5">
    <source>
        <dbReference type="Proteomes" id="UP001631993"/>
    </source>
</evidence>
<feature type="domain" description="HTH tetR-type" evidence="3">
    <location>
        <begin position="16"/>
        <end position="74"/>
    </location>
</feature>
<dbReference type="Gene3D" id="1.10.357.10">
    <property type="entry name" value="Tetracycline Repressor, domain 2"/>
    <property type="match status" value="1"/>
</dbReference>
<gene>
    <name evidence="4" type="ORF">ACKI1S_28950</name>
</gene>